<comment type="cofactor">
    <cofactor evidence="1">
        <name>Mg(2+)</name>
        <dbReference type="ChEBI" id="CHEBI:18420"/>
    </cofactor>
</comment>
<dbReference type="InterPro" id="IPR000086">
    <property type="entry name" value="NUDIX_hydrolase_dom"/>
</dbReference>
<evidence type="ECO:0000313" key="4">
    <source>
        <dbReference type="EMBL" id="MBA8952014.1"/>
    </source>
</evidence>
<dbReference type="AlphaFoldDB" id="A0A7W3LPR0"/>
<dbReference type="InterPro" id="IPR015797">
    <property type="entry name" value="NUDIX_hydrolase-like_dom_sf"/>
</dbReference>
<accession>A0A7W3LPR0</accession>
<dbReference type="SUPFAM" id="SSF55811">
    <property type="entry name" value="Nudix"/>
    <property type="match status" value="1"/>
</dbReference>
<dbReference type="GO" id="GO:0005829">
    <property type="term" value="C:cytosol"/>
    <property type="evidence" value="ECO:0007669"/>
    <property type="project" value="TreeGrafter"/>
</dbReference>
<dbReference type="RefSeq" id="WP_182844300.1">
    <property type="nucleotide sequence ID" value="NZ_BAAALP010000014.1"/>
</dbReference>
<dbReference type="GO" id="GO:0019693">
    <property type="term" value="P:ribose phosphate metabolic process"/>
    <property type="evidence" value="ECO:0007669"/>
    <property type="project" value="TreeGrafter"/>
</dbReference>
<comment type="caution">
    <text evidence="4">The sequence shown here is derived from an EMBL/GenBank/DDBJ whole genome shotgun (WGS) entry which is preliminary data.</text>
</comment>
<reference evidence="4 5" key="1">
    <citation type="submission" date="2020-08" db="EMBL/GenBank/DDBJ databases">
        <title>Genomic Encyclopedia of Type Strains, Phase IV (KMG-IV): sequencing the most valuable type-strain genomes for metagenomic binning, comparative biology and taxonomic classification.</title>
        <authorList>
            <person name="Goeker M."/>
        </authorList>
    </citation>
    <scope>NUCLEOTIDE SEQUENCE [LARGE SCALE GENOMIC DNA]</scope>
    <source>
        <strain evidence="4 5">DSM 44197</strain>
    </source>
</reference>
<evidence type="ECO:0000259" key="3">
    <source>
        <dbReference type="PROSITE" id="PS51462"/>
    </source>
</evidence>
<dbReference type="PANTHER" id="PTHR11839:SF18">
    <property type="entry name" value="NUDIX HYDROLASE DOMAIN-CONTAINING PROTEIN"/>
    <property type="match status" value="1"/>
</dbReference>
<dbReference type="GO" id="GO:0016787">
    <property type="term" value="F:hydrolase activity"/>
    <property type="evidence" value="ECO:0007669"/>
    <property type="project" value="UniProtKB-KW"/>
</dbReference>
<protein>
    <submittedName>
        <fullName evidence="4">8-oxo-dGTP pyrophosphatase MutT (NUDIX family)</fullName>
    </submittedName>
</protein>
<dbReference type="PANTHER" id="PTHR11839">
    <property type="entry name" value="UDP/ADP-SUGAR PYROPHOSPHATASE"/>
    <property type="match status" value="1"/>
</dbReference>
<evidence type="ECO:0000256" key="1">
    <source>
        <dbReference type="ARBA" id="ARBA00001946"/>
    </source>
</evidence>
<dbReference type="Pfam" id="PF00293">
    <property type="entry name" value="NUDIX"/>
    <property type="match status" value="1"/>
</dbReference>
<name>A0A7W3LPR0_ACTNM</name>
<keyword evidence="2" id="KW-0378">Hydrolase</keyword>
<evidence type="ECO:0000313" key="5">
    <source>
        <dbReference type="Proteomes" id="UP000572680"/>
    </source>
</evidence>
<sequence>MSDFRRVSSRVVYENRWMAVREDEFERPDGSRGVYGVVDKPDFALVIPFENDGFHLVEEYRYPVGRRAWNFPQGSLPDRAAGAPEELARRELAEETGLRAGTLTRLGTLHASHGTSNQHVHVFLATDLTPGEPSREPEEQDMRQAFVSRDEFRKLVREGVIADDSTVAAYTLLLLHEEGLAR</sequence>
<dbReference type="PROSITE" id="PS51462">
    <property type="entry name" value="NUDIX"/>
    <property type="match status" value="1"/>
</dbReference>
<dbReference type="Proteomes" id="UP000572680">
    <property type="component" value="Unassembled WGS sequence"/>
</dbReference>
<gene>
    <name evidence="4" type="ORF">HNR61_003654</name>
</gene>
<proteinExistence type="predicted"/>
<dbReference type="CDD" id="cd24161">
    <property type="entry name" value="NUDIX_ADPRase_Ndx2"/>
    <property type="match status" value="1"/>
</dbReference>
<evidence type="ECO:0000256" key="2">
    <source>
        <dbReference type="ARBA" id="ARBA00022801"/>
    </source>
</evidence>
<feature type="domain" description="Nudix hydrolase" evidence="3">
    <location>
        <begin position="39"/>
        <end position="169"/>
    </location>
</feature>
<dbReference type="Gene3D" id="3.90.79.10">
    <property type="entry name" value="Nucleoside Triphosphate Pyrophosphohydrolase"/>
    <property type="match status" value="1"/>
</dbReference>
<dbReference type="GO" id="GO:0006753">
    <property type="term" value="P:nucleoside phosphate metabolic process"/>
    <property type="evidence" value="ECO:0007669"/>
    <property type="project" value="TreeGrafter"/>
</dbReference>
<organism evidence="4 5">
    <name type="scientific">Actinomadura namibiensis</name>
    <dbReference type="NCBI Taxonomy" id="182080"/>
    <lineage>
        <taxon>Bacteria</taxon>
        <taxon>Bacillati</taxon>
        <taxon>Actinomycetota</taxon>
        <taxon>Actinomycetes</taxon>
        <taxon>Streptosporangiales</taxon>
        <taxon>Thermomonosporaceae</taxon>
        <taxon>Actinomadura</taxon>
    </lineage>
</organism>
<keyword evidence="5" id="KW-1185">Reference proteome</keyword>
<dbReference type="EMBL" id="JACJIA010000004">
    <property type="protein sequence ID" value="MBA8952014.1"/>
    <property type="molecule type" value="Genomic_DNA"/>
</dbReference>